<dbReference type="Proteomes" id="UP000014601">
    <property type="component" value="Unassembled WGS sequence"/>
</dbReference>
<organism evidence="1 2">
    <name type="scientific">Gardnerella pickettii JCP7719</name>
    <dbReference type="NCBI Taxonomy" id="1261061"/>
    <lineage>
        <taxon>Bacteria</taxon>
        <taxon>Bacillati</taxon>
        <taxon>Actinomycetota</taxon>
        <taxon>Actinomycetes</taxon>
        <taxon>Bifidobacteriales</taxon>
        <taxon>Bifidobacteriaceae</taxon>
        <taxon>Gardnerella</taxon>
        <taxon>Gardnerella pickettii</taxon>
    </lineage>
</organism>
<keyword evidence="1" id="KW-0689">Ribosomal protein</keyword>
<gene>
    <name evidence="1" type="ORF">HMPREF1576_00054</name>
</gene>
<name>S4H0Y5_9BIFI</name>
<comment type="caution">
    <text evidence="1">The sequence shown here is derived from an EMBL/GenBank/DDBJ whole genome shotgun (WGS) entry which is preliminary data.</text>
</comment>
<reference evidence="1 2" key="1">
    <citation type="submission" date="2013-06" db="EMBL/GenBank/DDBJ databases">
        <authorList>
            <person name="Weinstock G."/>
            <person name="Sodergren E."/>
            <person name="Lobos E.A."/>
            <person name="Fulton L."/>
            <person name="Fulton R."/>
            <person name="Courtney L."/>
            <person name="Fronick C."/>
            <person name="O'Laughlin M."/>
            <person name="Godfrey J."/>
            <person name="Wilson R.M."/>
            <person name="Miner T."/>
            <person name="Farmer C."/>
            <person name="Delehaunty K."/>
            <person name="Cordes M."/>
            <person name="Minx P."/>
            <person name="Tomlinson C."/>
            <person name="Chen J."/>
            <person name="Wollam A."/>
            <person name="Pepin K.H."/>
            <person name="Bhonagiri V."/>
            <person name="Zhang X."/>
            <person name="Warren W."/>
            <person name="Mitreva M."/>
            <person name="Mardis E.R."/>
            <person name="Wilson R.K."/>
        </authorList>
    </citation>
    <scope>NUCLEOTIDE SEQUENCE [LARGE SCALE GENOMIC DNA]</scope>
    <source>
        <strain evidence="1 2">JCP7719</strain>
    </source>
</reference>
<dbReference type="HOGENOM" id="CLU_2382001_0_0_11"/>
<dbReference type="EMBL" id="ATJO01000003">
    <property type="protein sequence ID" value="EPI52111.1"/>
    <property type="molecule type" value="Genomic_DNA"/>
</dbReference>
<proteinExistence type="predicted"/>
<dbReference type="PATRIC" id="fig|1261061.4.peg.50"/>
<sequence length="109" mass="12187">MIYSISKNTCAKEKLMKKEILQNLANEVKTCRRYALNAVKKAEEGKISSAISMLDIAQTAKTCASKAHEELWKVSGGKLNDTEFELFADAETLDKDIQKAYQAIQQARS</sequence>
<protein>
    <submittedName>
        <fullName evidence="1">50S ribosomal protein L9 domain protein</fullName>
    </submittedName>
</protein>
<dbReference type="GO" id="GO:0005840">
    <property type="term" value="C:ribosome"/>
    <property type="evidence" value="ECO:0007669"/>
    <property type="project" value="UniProtKB-KW"/>
</dbReference>
<evidence type="ECO:0000313" key="1">
    <source>
        <dbReference type="EMBL" id="EPI52111.1"/>
    </source>
</evidence>
<accession>S4H0Y5</accession>
<dbReference type="AlphaFoldDB" id="S4H0Y5"/>
<evidence type="ECO:0000313" key="2">
    <source>
        <dbReference type="Proteomes" id="UP000014601"/>
    </source>
</evidence>
<keyword evidence="1" id="KW-0687">Ribonucleoprotein</keyword>